<evidence type="ECO:0000256" key="5">
    <source>
        <dbReference type="ARBA" id="ARBA00023136"/>
    </source>
</evidence>
<reference evidence="6" key="1">
    <citation type="submission" date="2022-03" db="EMBL/GenBank/DDBJ databases">
        <authorList>
            <person name="Martin C."/>
        </authorList>
    </citation>
    <scope>NUCLEOTIDE SEQUENCE</scope>
</reference>
<keyword evidence="4" id="KW-1133">Transmembrane helix</keyword>
<dbReference type="PANTHER" id="PTHR14948:SF25">
    <property type="entry name" value="DUF4190 DOMAIN-CONTAINING PROTEIN"/>
    <property type="match status" value="1"/>
</dbReference>
<comment type="caution">
    <text evidence="6">The sequence shown here is derived from an EMBL/GenBank/DDBJ whole genome shotgun (WGS) entry which is preliminary data.</text>
</comment>
<gene>
    <name evidence="6" type="ORF">OFUS_LOCUS16146</name>
</gene>
<evidence type="ECO:0000313" key="6">
    <source>
        <dbReference type="EMBL" id="CAH1791004.1"/>
    </source>
</evidence>
<comment type="subcellular location">
    <subcellularLocation>
        <location evidence="1">Membrane</location>
    </subcellularLocation>
</comment>
<dbReference type="GO" id="GO:0016020">
    <property type="term" value="C:membrane"/>
    <property type="evidence" value="ECO:0007669"/>
    <property type="project" value="UniProtKB-SubCell"/>
</dbReference>
<comment type="similarity">
    <text evidence="2">Belongs to the CD225/Dispanin family.</text>
</comment>
<dbReference type="InterPro" id="IPR051423">
    <property type="entry name" value="CD225/Dispanin"/>
</dbReference>
<accession>A0A8J1XWA6</accession>
<name>A0A8J1XWA6_OWEFU</name>
<dbReference type="Pfam" id="PF04505">
    <property type="entry name" value="CD225"/>
    <property type="match status" value="1"/>
</dbReference>
<evidence type="ECO:0000256" key="3">
    <source>
        <dbReference type="ARBA" id="ARBA00022692"/>
    </source>
</evidence>
<keyword evidence="3" id="KW-0812">Transmembrane</keyword>
<dbReference type="EMBL" id="CAIIXF020000008">
    <property type="protein sequence ID" value="CAH1791004.1"/>
    <property type="molecule type" value="Genomic_DNA"/>
</dbReference>
<evidence type="ECO:0000256" key="1">
    <source>
        <dbReference type="ARBA" id="ARBA00004370"/>
    </source>
</evidence>
<dbReference type="AlphaFoldDB" id="A0A8J1XWA6"/>
<organism evidence="6 7">
    <name type="scientific">Owenia fusiformis</name>
    <name type="common">Polychaete worm</name>
    <dbReference type="NCBI Taxonomy" id="6347"/>
    <lineage>
        <taxon>Eukaryota</taxon>
        <taxon>Metazoa</taxon>
        <taxon>Spiralia</taxon>
        <taxon>Lophotrochozoa</taxon>
        <taxon>Annelida</taxon>
        <taxon>Polychaeta</taxon>
        <taxon>Sedentaria</taxon>
        <taxon>Canalipalpata</taxon>
        <taxon>Sabellida</taxon>
        <taxon>Oweniida</taxon>
        <taxon>Oweniidae</taxon>
        <taxon>Owenia</taxon>
    </lineage>
</organism>
<keyword evidence="7" id="KW-1185">Reference proteome</keyword>
<feature type="non-terminal residue" evidence="6">
    <location>
        <position position="1"/>
    </location>
</feature>
<evidence type="ECO:0000256" key="4">
    <source>
        <dbReference type="ARBA" id="ARBA00022989"/>
    </source>
</evidence>
<evidence type="ECO:0000256" key="2">
    <source>
        <dbReference type="ARBA" id="ARBA00006843"/>
    </source>
</evidence>
<dbReference type="PANTHER" id="PTHR14948">
    <property type="entry name" value="NG5"/>
    <property type="match status" value="1"/>
</dbReference>
<keyword evidence="5" id="KW-0472">Membrane</keyword>
<sequence>SYDPSNATKTINSFPQYSTVDVSGKLPTQQEYCPPGPQYGQTGSQYYPPGPEYGQPNEPIPQYCQPGPQYGERYTCYPAVGHIVGTDQVVITTQPIRAQMIDIKNAPPDLLVWSILSTFFCCFPIGIGAIVASVLSRSYLREGDMRRARWNSNCARILNLVAFIIGLTLYFITVLLKYTVNQENIYSDS</sequence>
<evidence type="ECO:0000313" key="7">
    <source>
        <dbReference type="Proteomes" id="UP000749559"/>
    </source>
</evidence>
<dbReference type="InterPro" id="IPR007593">
    <property type="entry name" value="CD225/Dispanin_fam"/>
</dbReference>
<dbReference type="Proteomes" id="UP000749559">
    <property type="component" value="Unassembled WGS sequence"/>
</dbReference>
<protein>
    <submittedName>
        <fullName evidence="6">Uncharacterized protein</fullName>
    </submittedName>
</protein>
<proteinExistence type="inferred from homology"/>
<dbReference type="OrthoDB" id="10038436at2759"/>